<evidence type="ECO:0000313" key="1">
    <source>
        <dbReference type="EMBL" id="KAK3797256.1"/>
    </source>
</evidence>
<dbReference type="AlphaFoldDB" id="A0AAE1B1P0"/>
<keyword evidence="2" id="KW-1185">Reference proteome</keyword>
<comment type="caution">
    <text evidence="1">The sequence shown here is derived from an EMBL/GenBank/DDBJ whole genome shotgun (WGS) entry which is preliminary data.</text>
</comment>
<evidence type="ECO:0000313" key="2">
    <source>
        <dbReference type="Proteomes" id="UP001283361"/>
    </source>
</evidence>
<name>A0AAE1B1P0_9GAST</name>
<organism evidence="1 2">
    <name type="scientific">Elysia crispata</name>
    <name type="common">lettuce slug</name>
    <dbReference type="NCBI Taxonomy" id="231223"/>
    <lineage>
        <taxon>Eukaryota</taxon>
        <taxon>Metazoa</taxon>
        <taxon>Spiralia</taxon>
        <taxon>Lophotrochozoa</taxon>
        <taxon>Mollusca</taxon>
        <taxon>Gastropoda</taxon>
        <taxon>Heterobranchia</taxon>
        <taxon>Euthyneura</taxon>
        <taxon>Panpulmonata</taxon>
        <taxon>Sacoglossa</taxon>
        <taxon>Placobranchoidea</taxon>
        <taxon>Plakobranchidae</taxon>
        <taxon>Elysia</taxon>
    </lineage>
</organism>
<accession>A0AAE1B1P0</accession>
<reference evidence="1" key="1">
    <citation type="journal article" date="2023" name="G3 (Bethesda)">
        <title>A reference genome for the long-term kleptoplast-retaining sea slug Elysia crispata morphotype clarki.</title>
        <authorList>
            <person name="Eastman K.E."/>
            <person name="Pendleton A.L."/>
            <person name="Shaikh M.A."/>
            <person name="Suttiyut T."/>
            <person name="Ogas R."/>
            <person name="Tomko P."/>
            <person name="Gavelis G."/>
            <person name="Widhalm J.R."/>
            <person name="Wisecaver J.H."/>
        </authorList>
    </citation>
    <scope>NUCLEOTIDE SEQUENCE</scope>
    <source>
        <strain evidence="1">ECLA1</strain>
    </source>
</reference>
<sequence length="290" mass="32779">MAEKTRLRHLRPFSRVQAALSYSATPSTHDETFSSLSVFPPSSSFHAPYLIRQLINVIHFPHLLKSTVDHSLTTPKGRCGALTHEACNPLFQYSNTPLCQTEPSGNTLKRRWVHLCKVSLINLNKLWIHLCKASLINLNKLWILLCKVSPINLNRRLVHLCEVSPINLNSRVVFKSKFPADTLSHEKNRQRFNSTVARSLVVAQIERRATFPSHYEIIRQNIACVLKSLCPEPQPVPQQRLQKLTGQLRSKSDAHTALQKRIGKQQLSAISVNGTFAKTTLCFSAKIVHS</sequence>
<gene>
    <name evidence="1" type="ORF">RRG08_030481</name>
</gene>
<dbReference type="EMBL" id="JAWDGP010000795">
    <property type="protein sequence ID" value="KAK3797256.1"/>
    <property type="molecule type" value="Genomic_DNA"/>
</dbReference>
<dbReference type="Proteomes" id="UP001283361">
    <property type="component" value="Unassembled WGS sequence"/>
</dbReference>
<proteinExistence type="predicted"/>
<protein>
    <submittedName>
        <fullName evidence="1">Uncharacterized protein</fullName>
    </submittedName>
</protein>